<evidence type="ECO:0000313" key="5">
    <source>
        <dbReference type="Proteomes" id="UP001652624"/>
    </source>
</evidence>
<name>A0ABM3VSR9_ERIEU</name>
<evidence type="ECO:0000256" key="2">
    <source>
        <dbReference type="ARBA" id="ARBA00022840"/>
    </source>
</evidence>
<dbReference type="InterPro" id="IPR027417">
    <property type="entry name" value="P-loop_NTPase"/>
</dbReference>
<keyword evidence="1" id="KW-0547">Nucleotide-binding</keyword>
<dbReference type="Gene3D" id="3.40.850.10">
    <property type="entry name" value="Kinesin motor domain"/>
    <property type="match status" value="1"/>
</dbReference>
<accession>A0ABM3VSR9</accession>
<feature type="region of interest" description="Disordered" evidence="4">
    <location>
        <begin position="367"/>
        <end position="397"/>
    </location>
</feature>
<dbReference type="PANTHER" id="PTHR40710:SF1">
    <property type="entry name" value="RIKEN CDNA E230025N22 GENE"/>
    <property type="match status" value="1"/>
</dbReference>
<evidence type="ECO:0000256" key="4">
    <source>
        <dbReference type="SAM" id="MobiDB-lite"/>
    </source>
</evidence>
<dbReference type="GeneID" id="103108625"/>
<dbReference type="PANTHER" id="PTHR40710">
    <property type="entry name" value="RIKEN CDNA E230025N22 GENE"/>
    <property type="match status" value="1"/>
</dbReference>
<reference evidence="5" key="1">
    <citation type="submission" date="2025-05" db="UniProtKB">
        <authorList>
            <consortium name="RefSeq"/>
        </authorList>
    </citation>
    <scope>NUCLEOTIDE SEQUENCE [LARGE SCALE GENOMIC DNA]</scope>
</reference>
<dbReference type="RefSeq" id="XP_060027371.1">
    <property type="nucleotide sequence ID" value="XM_060171388.1"/>
</dbReference>
<gene>
    <name evidence="6" type="primary">LOC103108625</name>
</gene>
<reference evidence="6" key="2">
    <citation type="submission" date="2025-08" db="UniProtKB">
        <authorList>
            <consortium name="RefSeq"/>
        </authorList>
    </citation>
    <scope>IDENTIFICATION</scope>
</reference>
<evidence type="ECO:0000313" key="6">
    <source>
        <dbReference type="RefSeq" id="XP_060027371.1"/>
    </source>
</evidence>
<feature type="coiled-coil region" evidence="3">
    <location>
        <begin position="421"/>
        <end position="493"/>
    </location>
</feature>
<keyword evidence="2" id="KW-0067">ATP-binding</keyword>
<evidence type="ECO:0000256" key="3">
    <source>
        <dbReference type="SAM" id="Coils"/>
    </source>
</evidence>
<evidence type="ECO:0000256" key="1">
    <source>
        <dbReference type="ARBA" id="ARBA00022741"/>
    </source>
</evidence>
<sequence>MFTVVVEVEQGRGLGPDACHPNLLLEGSQSMRLLPPGTLETQEQSFTFDRVLGAEAAQEAEKEMLTQVQSILGFVGQGYSVALLLQGREKEAPWLVPQLLQMLFEEALPQTGSDPVLSTLSLVQLSPSGRTQDLLFPGAENLLVLDVAPLGLVVKGVHEVEVPDSKAASELYLQATVGEGRDCSLLTLTMSCPGPDSPQGPGPQSMWRGVLRILQLPGALDCPLLQVLAGEATGEEVEGSLPWIISWLLEGNNYSGLLLRLDAPGSSLSLLQAALLGAMRLRMQVKQVRPTLWDAVEEARARRLDLNSLRSCLLGDTLTDGDLSQLGRALRELQVVKGWSRCFESWMLRGVKAEAVGLLQPQQVTDSAVSHNPGLQGEHQGRNASLGPGCHQKHPLGYSKEEAPDVVLQFFLAQIRRQRLREQHQLLIQEEIKHLEQEEEEVDNQVKDLVAGKEASKERQRWYWEQTVRKLQLEALQEECDAAEQDLVVLYDLHVLAARTRHVLQVFQAWRALWEEQAMTREHHYRGLLAGVLQDTFKLVTQNQEFQAQKQKFQQSTD</sequence>
<dbReference type="SUPFAM" id="SSF52540">
    <property type="entry name" value="P-loop containing nucleoside triphosphate hydrolases"/>
    <property type="match status" value="1"/>
</dbReference>
<keyword evidence="5" id="KW-1185">Reference proteome</keyword>
<dbReference type="InterPro" id="IPR036961">
    <property type="entry name" value="Kinesin_motor_dom_sf"/>
</dbReference>
<dbReference type="Proteomes" id="UP001652624">
    <property type="component" value="Chromosome 2"/>
</dbReference>
<protein>
    <submittedName>
        <fullName evidence="6">Uncharacterized protein LOC103108625</fullName>
    </submittedName>
</protein>
<organism evidence="5 6">
    <name type="scientific">Erinaceus europaeus</name>
    <name type="common">Western European hedgehog</name>
    <dbReference type="NCBI Taxonomy" id="9365"/>
    <lineage>
        <taxon>Eukaryota</taxon>
        <taxon>Metazoa</taxon>
        <taxon>Chordata</taxon>
        <taxon>Craniata</taxon>
        <taxon>Vertebrata</taxon>
        <taxon>Euteleostomi</taxon>
        <taxon>Mammalia</taxon>
        <taxon>Eutheria</taxon>
        <taxon>Laurasiatheria</taxon>
        <taxon>Eulipotyphla</taxon>
        <taxon>Erinaceidae</taxon>
        <taxon>Erinaceinae</taxon>
        <taxon>Erinaceus</taxon>
    </lineage>
</organism>
<proteinExistence type="predicted"/>
<keyword evidence="3" id="KW-0175">Coiled coil</keyword>